<protein>
    <submittedName>
        <fullName evidence="3">Uncharacterized protein</fullName>
    </submittedName>
</protein>
<reference evidence="3 4" key="1">
    <citation type="submission" date="2022-12" db="EMBL/GenBank/DDBJ databases">
        <title>Chromosome-level genome of Tegillarca granosa.</title>
        <authorList>
            <person name="Kim J."/>
        </authorList>
    </citation>
    <scope>NUCLEOTIDE SEQUENCE [LARGE SCALE GENOMIC DNA]</scope>
    <source>
        <strain evidence="3">Teg-2019</strain>
        <tissue evidence="3">Adductor muscle</tissue>
    </source>
</reference>
<feature type="transmembrane region" description="Helical" evidence="2">
    <location>
        <begin position="12"/>
        <end position="39"/>
    </location>
</feature>
<keyword evidence="2" id="KW-0812">Transmembrane</keyword>
<keyword evidence="4" id="KW-1185">Reference proteome</keyword>
<accession>A0ABQ9FKZ4</accession>
<keyword evidence="2" id="KW-0472">Membrane</keyword>
<evidence type="ECO:0000256" key="1">
    <source>
        <dbReference type="SAM" id="MobiDB-lite"/>
    </source>
</evidence>
<dbReference type="Proteomes" id="UP001217089">
    <property type="component" value="Unassembled WGS sequence"/>
</dbReference>
<evidence type="ECO:0000313" key="3">
    <source>
        <dbReference type="EMBL" id="KAJ8316602.1"/>
    </source>
</evidence>
<comment type="caution">
    <text evidence="3">The sequence shown here is derived from an EMBL/GenBank/DDBJ whole genome shotgun (WGS) entry which is preliminary data.</text>
</comment>
<dbReference type="EMBL" id="JARBDR010000306">
    <property type="protein sequence ID" value="KAJ8316602.1"/>
    <property type="molecule type" value="Genomic_DNA"/>
</dbReference>
<evidence type="ECO:0000256" key="2">
    <source>
        <dbReference type="SAM" id="Phobius"/>
    </source>
</evidence>
<organism evidence="3 4">
    <name type="scientific">Tegillarca granosa</name>
    <name type="common">Malaysian cockle</name>
    <name type="synonym">Anadara granosa</name>
    <dbReference type="NCBI Taxonomy" id="220873"/>
    <lineage>
        <taxon>Eukaryota</taxon>
        <taxon>Metazoa</taxon>
        <taxon>Spiralia</taxon>
        <taxon>Lophotrochozoa</taxon>
        <taxon>Mollusca</taxon>
        <taxon>Bivalvia</taxon>
        <taxon>Autobranchia</taxon>
        <taxon>Pteriomorphia</taxon>
        <taxon>Arcoida</taxon>
        <taxon>Arcoidea</taxon>
        <taxon>Arcidae</taxon>
        <taxon>Tegillarca</taxon>
    </lineage>
</organism>
<name>A0ABQ9FKZ4_TEGGR</name>
<proteinExistence type="predicted"/>
<keyword evidence="2" id="KW-1133">Transmembrane helix</keyword>
<evidence type="ECO:0000313" key="4">
    <source>
        <dbReference type="Proteomes" id="UP001217089"/>
    </source>
</evidence>
<feature type="region of interest" description="Disordered" evidence="1">
    <location>
        <begin position="618"/>
        <end position="643"/>
    </location>
</feature>
<gene>
    <name evidence="3" type="ORF">KUTeg_005846</name>
</gene>
<sequence length="643" mass="76549">MLHENMEESLRILLHALVHELFNIVDITGVAIIVTQMFLKGLESQIHNVDEDIEDISEYWIEDEIITWCYEISKDESKDGIGDCKGCMALIEYKDFINRGGHDENNNSMVKLRNNQSWNSYVNNSSLLYNVSWIGFFHQDLERDTKIIVHIRYRSYRIETTRQDLYKVVTQNGNHKVYTKKEDKEVNNKHHNEEVVAEDIYIWDYEDYDLDYEEQNQEESAVNIFSDYQDVMEFVLNQEEKESGRDLKNKQREEEEQYHYNEEKEVELIIREIRRTIQNHLEHNAKYTLYKDNKQDFVNQSVNEDKKNEKQNECECIIQSKENKTEECKIQNKENKVEEHVVHEHKDETKDGEICNTSSTKVIKEEIMFLQTMLLQFTRKIPVFDTRFTVGEPEPLDININYIERKSKSVYLQIPFTSNFKKRSLTECKTEQPERKFKNGCTHLKARKHCKVANCRDSVFQQKSELKRISLTTIRIQDLKNEQKDTKNDFSGKHRHRNNVVEANANLKQNRDFHVQFSPKLDHKHTVPKPFHFDNHNKENLPNNEPFIPELKHQHTMPKPFELIEKHDCELQARKQAKLHALMEEEQKKLEFESIKCRPAPHFGTPFKPKLSHKCTQPKPFVFLERPSKTDKRIKSSKRSTAR</sequence>